<evidence type="ECO:0000313" key="4">
    <source>
        <dbReference type="EMBL" id="GIM76827.1"/>
    </source>
</evidence>
<feature type="transmembrane region" description="Helical" evidence="2">
    <location>
        <begin position="172"/>
        <end position="192"/>
    </location>
</feature>
<dbReference type="RefSeq" id="WP_212993128.1">
    <property type="nucleotide sequence ID" value="NZ_BAABEA010000003.1"/>
</dbReference>
<feature type="domain" description="CAAX prenyl protease 2/Lysostaphin resistance protein A-like" evidence="3">
    <location>
        <begin position="138"/>
        <end position="231"/>
    </location>
</feature>
<gene>
    <name evidence="4" type="ORF">Aau02nite_72810</name>
</gene>
<evidence type="ECO:0000256" key="1">
    <source>
        <dbReference type="SAM" id="MobiDB-lite"/>
    </source>
</evidence>
<dbReference type="EMBL" id="BOQL01000064">
    <property type="protein sequence ID" value="GIM76827.1"/>
    <property type="molecule type" value="Genomic_DNA"/>
</dbReference>
<name>A0A919VV02_9ACTN</name>
<keyword evidence="2" id="KW-0472">Membrane</keyword>
<sequence>MRARDPGISTDEPQRLRDAPSLSRPRLLTSLTLGMIVILGVYGGPPVDRLGGIDLRFGLSGPLSGDPWKWLGAAVLIALVFVVERRGWYSLLIRKPSGRDLEWVLYAFGIVMVWSWLAGRFAPQGDNEGVTVIVDLGIVGVIMLIVTAAVTEEIVYRGFLAERLGALFGRRRWARPLGAALSLAAFILPHIAFFGPSWLLHQLPGALAVASIALLRRNLPAAMLLHLLINLPILIPTVQGVA</sequence>
<organism evidence="4 5">
    <name type="scientific">Actinoplanes auranticolor</name>
    <dbReference type="NCBI Taxonomy" id="47988"/>
    <lineage>
        <taxon>Bacteria</taxon>
        <taxon>Bacillati</taxon>
        <taxon>Actinomycetota</taxon>
        <taxon>Actinomycetes</taxon>
        <taxon>Micromonosporales</taxon>
        <taxon>Micromonosporaceae</taxon>
        <taxon>Actinoplanes</taxon>
    </lineage>
</organism>
<dbReference type="GO" id="GO:0004175">
    <property type="term" value="F:endopeptidase activity"/>
    <property type="evidence" value="ECO:0007669"/>
    <property type="project" value="UniProtKB-ARBA"/>
</dbReference>
<keyword evidence="5" id="KW-1185">Reference proteome</keyword>
<dbReference type="Pfam" id="PF02517">
    <property type="entry name" value="Rce1-like"/>
    <property type="match status" value="1"/>
</dbReference>
<feature type="transmembrane region" description="Helical" evidence="2">
    <location>
        <begin position="129"/>
        <end position="151"/>
    </location>
</feature>
<feature type="transmembrane region" description="Helical" evidence="2">
    <location>
        <begin position="103"/>
        <end position="123"/>
    </location>
</feature>
<comment type="caution">
    <text evidence="4">The sequence shown here is derived from an EMBL/GenBank/DDBJ whole genome shotgun (WGS) entry which is preliminary data.</text>
</comment>
<evidence type="ECO:0000256" key="2">
    <source>
        <dbReference type="SAM" id="Phobius"/>
    </source>
</evidence>
<accession>A0A919VV02</accession>
<protein>
    <recommendedName>
        <fullName evidence="3">CAAX prenyl protease 2/Lysostaphin resistance protein A-like domain-containing protein</fullName>
    </recommendedName>
</protein>
<feature type="region of interest" description="Disordered" evidence="1">
    <location>
        <begin position="1"/>
        <end position="20"/>
    </location>
</feature>
<dbReference type="GO" id="GO:0080120">
    <property type="term" value="P:CAAX-box protein maturation"/>
    <property type="evidence" value="ECO:0007669"/>
    <property type="project" value="UniProtKB-ARBA"/>
</dbReference>
<evidence type="ECO:0000313" key="5">
    <source>
        <dbReference type="Proteomes" id="UP000681340"/>
    </source>
</evidence>
<proteinExistence type="predicted"/>
<reference evidence="4" key="1">
    <citation type="submission" date="2021-03" db="EMBL/GenBank/DDBJ databases">
        <title>Whole genome shotgun sequence of Actinoplanes auranticolor NBRC 12245.</title>
        <authorList>
            <person name="Komaki H."/>
            <person name="Tamura T."/>
        </authorList>
    </citation>
    <scope>NUCLEOTIDE SEQUENCE</scope>
    <source>
        <strain evidence="4">NBRC 12245</strain>
    </source>
</reference>
<dbReference type="Proteomes" id="UP000681340">
    <property type="component" value="Unassembled WGS sequence"/>
</dbReference>
<evidence type="ECO:0000259" key="3">
    <source>
        <dbReference type="Pfam" id="PF02517"/>
    </source>
</evidence>
<dbReference type="AlphaFoldDB" id="A0A919VV02"/>
<feature type="transmembrane region" description="Helical" evidence="2">
    <location>
        <begin position="27"/>
        <end position="47"/>
    </location>
</feature>
<keyword evidence="2" id="KW-1133">Transmembrane helix</keyword>
<keyword evidence="2" id="KW-0812">Transmembrane</keyword>
<feature type="transmembrane region" description="Helical" evidence="2">
    <location>
        <begin position="67"/>
        <end position="83"/>
    </location>
</feature>
<feature type="transmembrane region" description="Helical" evidence="2">
    <location>
        <begin position="222"/>
        <end position="241"/>
    </location>
</feature>
<dbReference type="InterPro" id="IPR003675">
    <property type="entry name" value="Rce1/LyrA-like_dom"/>
</dbReference>